<sequence length="137" mass="14796">QATKIFQVLGNVGVAGCFLFLAFIIDCDTVPLAGVVLAFFGCFVSCGIPGFFTALLSIAPRYTGTLTSLSLTVGVVGHACGPLLVGIFNKNGTKEEWRFIWLFAFTLHSEIQEWAKMKSADDVEAVKLKTVETAEEL</sequence>
<name>A0AC34RDI5_9BILA</name>
<dbReference type="Proteomes" id="UP000887576">
    <property type="component" value="Unplaced"/>
</dbReference>
<organism evidence="1 2">
    <name type="scientific">Panagrolaimus sp. JU765</name>
    <dbReference type="NCBI Taxonomy" id="591449"/>
    <lineage>
        <taxon>Eukaryota</taxon>
        <taxon>Metazoa</taxon>
        <taxon>Ecdysozoa</taxon>
        <taxon>Nematoda</taxon>
        <taxon>Chromadorea</taxon>
        <taxon>Rhabditida</taxon>
        <taxon>Tylenchina</taxon>
        <taxon>Panagrolaimomorpha</taxon>
        <taxon>Panagrolaimoidea</taxon>
        <taxon>Panagrolaimidae</taxon>
        <taxon>Panagrolaimus</taxon>
    </lineage>
</organism>
<reference evidence="2" key="1">
    <citation type="submission" date="2022-11" db="UniProtKB">
        <authorList>
            <consortium name="WormBaseParasite"/>
        </authorList>
    </citation>
    <scope>IDENTIFICATION</scope>
</reference>
<protein>
    <submittedName>
        <fullName evidence="2">Monocarboxylate transporter 1</fullName>
    </submittedName>
</protein>
<dbReference type="WBParaSite" id="JU765_v2.g5949.t1">
    <property type="protein sequence ID" value="JU765_v2.g5949.t1"/>
    <property type="gene ID" value="JU765_v2.g5949"/>
</dbReference>
<evidence type="ECO:0000313" key="1">
    <source>
        <dbReference type="Proteomes" id="UP000887576"/>
    </source>
</evidence>
<evidence type="ECO:0000313" key="2">
    <source>
        <dbReference type="WBParaSite" id="JU765_v2.g5949.t1"/>
    </source>
</evidence>
<proteinExistence type="predicted"/>
<accession>A0AC34RDI5</accession>